<evidence type="ECO:0000256" key="10">
    <source>
        <dbReference type="ARBA" id="ARBA00048109"/>
    </source>
</evidence>
<evidence type="ECO:0000256" key="2">
    <source>
        <dbReference type="ARBA" id="ARBA00004586"/>
    </source>
</evidence>
<dbReference type="GO" id="GO:0047196">
    <property type="term" value="F:long-chain-alcohol O-fatty-acyltransferase activity"/>
    <property type="evidence" value="ECO:0007669"/>
    <property type="project" value="UniProtKB-EC"/>
</dbReference>
<evidence type="ECO:0000259" key="13">
    <source>
        <dbReference type="Pfam" id="PF06974"/>
    </source>
</evidence>
<evidence type="ECO:0000256" key="6">
    <source>
        <dbReference type="ARBA" id="ARBA00022824"/>
    </source>
</evidence>
<sequence length="462" mass="51692">MDKGKNMAREELDTVAIEPLSPVSQLLSSPETFIVITFGSKTRLNLSSFVEGLNNTLINAPRFCCKMDTDYKKNGEPVWIPVSVRVEDHVIVPDLEYHNIDNPDQFVEDYTSNLANIPMDMSKPLWEFHFLDIKTSNAESIAIAKIHHSIGDGMSLVSLLVACARKTSEPSALTSTTTATAKHVTSMSSARWLFSGFLLMMMAIFSTIVDVFKTLLTILFLRDTKNPLMANPNNGIRSWKVIHQTISFDDVKLVKNTMNMTVNDVLLGMTQAGLSRYLSRNYDGYTMSEKKKTLEKIRVRGSVPVNLRPATKIEDLADMMAKGSKCRWGNLVAVVLFPLWIKVEDDPLEYIRRAKTIMDRKKISLEAFILYGIIKFTSTLFGNKGVQEIGARIFGHTTMTISNVKGPQEEISLFGHPVSYVAGSAFIGQQALIINFISYIDKIVINLAVDTTTISDPHLLYM</sequence>
<dbReference type="GO" id="GO:0004144">
    <property type="term" value="F:diacylglycerol O-acyltransferase activity"/>
    <property type="evidence" value="ECO:0007669"/>
    <property type="project" value="UniProtKB-EC"/>
</dbReference>
<reference evidence="14" key="1">
    <citation type="submission" date="2018-06" db="EMBL/GenBank/DDBJ databases">
        <title>WGS assembly of Brassica rapa FPsc.</title>
        <authorList>
            <person name="Bowman J."/>
            <person name="Kohchi T."/>
            <person name="Yamato K."/>
            <person name="Jenkins J."/>
            <person name="Shu S."/>
            <person name="Ishizaki K."/>
            <person name="Yamaoka S."/>
            <person name="Nishihama R."/>
            <person name="Nakamura Y."/>
            <person name="Berger F."/>
            <person name="Adam C."/>
            <person name="Aki S."/>
            <person name="Althoff F."/>
            <person name="Araki T."/>
            <person name="Arteaga-Vazquez M."/>
            <person name="Balasubrmanian S."/>
            <person name="Bauer D."/>
            <person name="Boehm C."/>
            <person name="Briginshaw L."/>
            <person name="Caballero-Perez J."/>
            <person name="Catarino B."/>
            <person name="Chen F."/>
            <person name="Chiyoda S."/>
            <person name="Chovatia M."/>
            <person name="Davies K."/>
            <person name="Delmans M."/>
            <person name="Demura T."/>
            <person name="Dierschke T."/>
            <person name="Dolan L."/>
            <person name="Dorantes-Acosta A."/>
            <person name="Eklund D."/>
            <person name="Florent S."/>
            <person name="Flores-Sandoval E."/>
            <person name="Fujiyama A."/>
            <person name="Fukuzawa H."/>
            <person name="Galik B."/>
            <person name="Grimanelli D."/>
            <person name="Grimwood J."/>
            <person name="Grossniklaus U."/>
            <person name="Hamada T."/>
            <person name="Haseloff J."/>
            <person name="Hetherington A."/>
            <person name="Higo A."/>
            <person name="Hirakawa Y."/>
            <person name="Hundley H."/>
            <person name="Ikeda Y."/>
            <person name="Inoue K."/>
            <person name="Inoue S."/>
            <person name="Ishida S."/>
            <person name="Jia Q."/>
            <person name="Kakita M."/>
            <person name="Kanazawa T."/>
            <person name="Kawai Y."/>
            <person name="Kawashima T."/>
            <person name="Kennedy M."/>
            <person name="Kinose K."/>
            <person name="Kinoshita T."/>
            <person name="Kohara Y."/>
            <person name="Koide E."/>
            <person name="Komatsu K."/>
            <person name="Kopischke S."/>
            <person name="Kubo M."/>
            <person name="Kyozuka J."/>
            <person name="Lagercrantz U."/>
            <person name="Lin S."/>
            <person name="Lindquist E."/>
            <person name="Lipzen A."/>
            <person name="Lu C."/>
            <person name="Luna E."/>
            <person name="Martienssen R."/>
            <person name="Minamino N."/>
            <person name="Mizutani M."/>
            <person name="Mizutani M."/>
            <person name="Mochizuki N."/>
            <person name="Monte I."/>
            <person name="Mosher R."/>
            <person name="Nagasaki H."/>
            <person name="Nakagami H."/>
            <person name="Naramoto S."/>
            <person name="Nishitani K."/>
            <person name="Ohtani M."/>
            <person name="Okamoto T."/>
            <person name="Okumura M."/>
            <person name="Phillips J."/>
            <person name="Pollak B."/>
            <person name="Reinders A."/>
            <person name="Roevekamp M."/>
            <person name="Sano R."/>
            <person name="Sawa S."/>
            <person name="Schmid M."/>
            <person name="Shirakawa M."/>
            <person name="Solano R."/>
            <person name="Spunde A."/>
            <person name="Suetsugu N."/>
            <person name="Sugano S."/>
            <person name="Sugiyama A."/>
            <person name="Sun R."/>
            <person name="Suzuki Y."/>
            <person name="Takenaka M."/>
            <person name="Takezawa D."/>
            <person name="Tomogane H."/>
            <person name="Tsuzuki M."/>
            <person name="Ueda T."/>
            <person name="Umeda M."/>
            <person name="Ward J."/>
            <person name="Watanabe Y."/>
            <person name="Yazaki K."/>
            <person name="Yokoyama R."/>
            <person name="Yoshitake Y."/>
            <person name="Yotsui I."/>
            <person name="Zachgo S."/>
            <person name="Schmutz J."/>
        </authorList>
    </citation>
    <scope>NUCLEOTIDE SEQUENCE [LARGE SCALE GENOMIC DNA]</scope>
</reference>
<gene>
    <name evidence="14" type="ORF">BRARA_K00277</name>
</gene>
<keyword evidence="5" id="KW-0808">Transferase</keyword>
<organism evidence="14">
    <name type="scientific">Brassica campestris</name>
    <name type="common">Field mustard</name>
    <dbReference type="NCBI Taxonomy" id="3711"/>
    <lineage>
        <taxon>Eukaryota</taxon>
        <taxon>Viridiplantae</taxon>
        <taxon>Streptophyta</taxon>
        <taxon>Embryophyta</taxon>
        <taxon>Tracheophyta</taxon>
        <taxon>Spermatophyta</taxon>
        <taxon>Magnoliopsida</taxon>
        <taxon>eudicotyledons</taxon>
        <taxon>Gunneridae</taxon>
        <taxon>Pentapetalae</taxon>
        <taxon>rosids</taxon>
        <taxon>malvids</taxon>
        <taxon>Brassicales</taxon>
        <taxon>Brassicaceae</taxon>
        <taxon>Brassiceae</taxon>
        <taxon>Brassica</taxon>
    </lineage>
</organism>
<evidence type="ECO:0000256" key="4">
    <source>
        <dbReference type="ARBA" id="ARBA00005189"/>
    </source>
</evidence>
<dbReference type="AlphaFoldDB" id="A0A397KYF7"/>
<keyword evidence="7" id="KW-0012">Acyltransferase</keyword>
<dbReference type="UniPathway" id="UPA00282"/>
<dbReference type="InterPro" id="IPR045034">
    <property type="entry name" value="O-acyltransferase_WSD1-like"/>
</dbReference>
<comment type="pathway">
    <text evidence="3">Glycerolipid metabolism; triacylglycerol biosynthesis.</text>
</comment>
<dbReference type="PANTHER" id="PTHR31650">
    <property type="entry name" value="O-ACYLTRANSFERASE (WSD1-LIKE) FAMILY PROTEIN"/>
    <property type="match status" value="1"/>
</dbReference>
<feature type="domain" description="O-acyltransferase WSD1 C-terminal" evidence="13">
    <location>
        <begin position="328"/>
        <end position="460"/>
    </location>
</feature>
<keyword evidence="6" id="KW-0256">Endoplasmic reticulum</keyword>
<evidence type="ECO:0000256" key="7">
    <source>
        <dbReference type="ARBA" id="ARBA00023315"/>
    </source>
</evidence>
<evidence type="ECO:0000259" key="12">
    <source>
        <dbReference type="Pfam" id="PF03007"/>
    </source>
</evidence>
<comment type="catalytic activity">
    <reaction evidence="9">
        <text>a long chain fatty alcohol + a fatty acyl-CoA = a long-chain alcohol wax ester + CoA</text>
        <dbReference type="Rhea" id="RHEA:38443"/>
        <dbReference type="ChEBI" id="CHEBI:17135"/>
        <dbReference type="ChEBI" id="CHEBI:57287"/>
        <dbReference type="ChEBI" id="CHEBI:77636"/>
        <dbReference type="ChEBI" id="CHEBI:235323"/>
        <dbReference type="EC" id="2.3.1.75"/>
    </reaction>
</comment>
<protein>
    <submittedName>
        <fullName evidence="14">Uncharacterized protein</fullName>
    </submittedName>
</protein>
<evidence type="ECO:0000256" key="3">
    <source>
        <dbReference type="ARBA" id="ARBA00004771"/>
    </source>
</evidence>
<dbReference type="PANTHER" id="PTHR31650:SF30">
    <property type="entry name" value="WAX ESTER SYNTHASE_DIACYLGLYCEROL ACYLTRANSFERASE 1"/>
    <property type="match status" value="1"/>
</dbReference>
<evidence type="ECO:0000256" key="1">
    <source>
        <dbReference type="ARBA" id="ARBA00004162"/>
    </source>
</evidence>
<feature type="transmembrane region" description="Helical" evidence="11">
    <location>
        <begin position="192"/>
        <end position="221"/>
    </location>
</feature>
<dbReference type="Pfam" id="PF03007">
    <property type="entry name" value="WS_DGAT_cat"/>
    <property type="match status" value="1"/>
</dbReference>
<evidence type="ECO:0000313" key="14">
    <source>
        <dbReference type="EMBL" id="RIA05456.1"/>
    </source>
</evidence>
<dbReference type="Proteomes" id="UP000264353">
    <property type="component" value="Unassembled WGS sequence"/>
</dbReference>
<dbReference type="GO" id="GO:0005789">
    <property type="term" value="C:endoplasmic reticulum membrane"/>
    <property type="evidence" value="ECO:0007669"/>
    <property type="project" value="UniProtKB-SubCell"/>
</dbReference>
<comment type="pathway">
    <text evidence="4">Lipid metabolism.</text>
</comment>
<dbReference type="GO" id="GO:0019432">
    <property type="term" value="P:triglyceride biosynthetic process"/>
    <property type="evidence" value="ECO:0007669"/>
    <property type="project" value="UniProtKB-UniPathway"/>
</dbReference>
<keyword evidence="11" id="KW-0812">Transmembrane</keyword>
<dbReference type="SUPFAM" id="SSF52777">
    <property type="entry name" value="CoA-dependent acyltransferases"/>
    <property type="match status" value="1"/>
</dbReference>
<name>A0A397KYF7_BRACM</name>
<comment type="subcellular location">
    <subcellularLocation>
        <location evidence="1">Cell membrane</location>
        <topology evidence="1">Single-pass membrane protein</topology>
    </subcellularLocation>
    <subcellularLocation>
        <location evidence="2">Endoplasmic reticulum membrane</location>
    </subcellularLocation>
</comment>
<keyword evidence="11" id="KW-0472">Membrane</keyword>
<comment type="similarity">
    <text evidence="8">In the N-terminal section; belongs to the long-chain O-acyltransferase family.</text>
</comment>
<comment type="catalytic activity">
    <reaction evidence="10">
        <text>an acyl-CoA + a 1,2-diacyl-sn-glycerol = a triacyl-sn-glycerol + CoA</text>
        <dbReference type="Rhea" id="RHEA:10868"/>
        <dbReference type="ChEBI" id="CHEBI:17815"/>
        <dbReference type="ChEBI" id="CHEBI:57287"/>
        <dbReference type="ChEBI" id="CHEBI:58342"/>
        <dbReference type="ChEBI" id="CHEBI:64615"/>
        <dbReference type="EC" id="2.3.1.20"/>
    </reaction>
</comment>
<evidence type="ECO:0000256" key="5">
    <source>
        <dbReference type="ARBA" id="ARBA00022679"/>
    </source>
</evidence>
<feature type="domain" description="O-acyltransferase WSD1-like N-terminal" evidence="12">
    <location>
        <begin position="46"/>
        <end position="265"/>
    </location>
</feature>
<evidence type="ECO:0000256" key="11">
    <source>
        <dbReference type="SAM" id="Phobius"/>
    </source>
</evidence>
<evidence type="ECO:0000256" key="8">
    <source>
        <dbReference type="ARBA" id="ARBA00024360"/>
    </source>
</evidence>
<dbReference type="Pfam" id="PF06974">
    <property type="entry name" value="WS_DGAT_C"/>
    <property type="match status" value="1"/>
</dbReference>
<dbReference type="InterPro" id="IPR004255">
    <property type="entry name" value="O-acyltransferase_WSD1_N"/>
</dbReference>
<dbReference type="InterPro" id="IPR009721">
    <property type="entry name" value="O-acyltransferase_WSD1_C"/>
</dbReference>
<proteinExistence type="inferred from homology"/>
<keyword evidence="11" id="KW-1133">Transmembrane helix</keyword>
<dbReference type="EMBL" id="KZ864123">
    <property type="protein sequence ID" value="RIA05456.1"/>
    <property type="molecule type" value="Genomic_DNA"/>
</dbReference>
<accession>A0A397KYF7</accession>
<dbReference type="GO" id="GO:0005886">
    <property type="term" value="C:plasma membrane"/>
    <property type="evidence" value="ECO:0007669"/>
    <property type="project" value="UniProtKB-SubCell"/>
</dbReference>
<evidence type="ECO:0000256" key="9">
    <source>
        <dbReference type="ARBA" id="ARBA00047604"/>
    </source>
</evidence>